<dbReference type="InterPro" id="IPR000648">
    <property type="entry name" value="Oxysterol-bd"/>
</dbReference>
<gene>
    <name evidence="8" type="primary">LOC120249339</name>
</gene>
<dbReference type="GeneID" id="120249339"/>
<dbReference type="GO" id="GO:0016020">
    <property type="term" value="C:membrane"/>
    <property type="evidence" value="ECO:0007669"/>
    <property type="project" value="TreeGrafter"/>
</dbReference>
<comment type="function">
    <text evidence="1">May be involved in the transport of sterols.</text>
</comment>
<dbReference type="InterPro" id="IPR001849">
    <property type="entry name" value="PH_domain"/>
</dbReference>
<dbReference type="SMART" id="SM00233">
    <property type="entry name" value="PH"/>
    <property type="match status" value="1"/>
</dbReference>
<feature type="domain" description="PH" evidence="6">
    <location>
        <begin position="67"/>
        <end position="195"/>
    </location>
</feature>
<keyword evidence="7" id="KW-1185">Reference proteome</keyword>
<dbReference type="RefSeq" id="XP_039113772.1">
    <property type="nucleotide sequence ID" value="XM_039257838.1"/>
</dbReference>
<evidence type="ECO:0000256" key="5">
    <source>
        <dbReference type="SAM" id="MobiDB-lite"/>
    </source>
</evidence>
<dbReference type="Gene3D" id="2.30.29.30">
    <property type="entry name" value="Pleckstrin-homology domain (PH domain)/Phosphotyrosine-binding domain (PTB)"/>
    <property type="match status" value="1"/>
</dbReference>
<name>A0AB40AFU6_DIOCR</name>
<evidence type="ECO:0000313" key="8">
    <source>
        <dbReference type="RefSeq" id="XP_039113772.1"/>
    </source>
</evidence>
<sequence>MPPSPAADPHSTRPPYHQTAPTQCPPLVFKRSRPSSPRVEFSAPLRASFHEGLLPPGGQVKLNDVVGSGISGILYKWVNYGKGWRPRWFVLQDGVLSYYKIHGPDRIEVNKETEKGSKVIGDESIRRIGRHRKHHCSHLRRKPIGEVHLKVSSIKESRSDDKRFSIFTGTKTLHLRAETREDRGSWMEALLAVKEMFPRMSNSELMAPVDGLVVSTEKLRQRLQQEGHVVNAASDEVINYLNLYVRNRIGNHLKLLQFVFLAQTREAISCSYTEKVDLENTLVDESQKQAKDDESASRSRQEKSSACFVCFYSSFVGFYAFFVTGT</sequence>
<evidence type="ECO:0000256" key="4">
    <source>
        <dbReference type="ARBA" id="ARBA00023121"/>
    </source>
</evidence>
<keyword evidence="4" id="KW-0446">Lipid-binding</keyword>
<dbReference type="GO" id="GO:0005829">
    <property type="term" value="C:cytosol"/>
    <property type="evidence" value="ECO:0007669"/>
    <property type="project" value="TreeGrafter"/>
</dbReference>
<evidence type="ECO:0000256" key="2">
    <source>
        <dbReference type="ARBA" id="ARBA00022448"/>
    </source>
</evidence>
<proteinExistence type="predicted"/>
<dbReference type="AlphaFoldDB" id="A0AB40AFU6"/>
<dbReference type="PANTHER" id="PTHR10972:SF96">
    <property type="entry name" value="OXYSTEROL-BINDING PROTEIN-RELATED PROTEIN 1A-RELATED"/>
    <property type="match status" value="1"/>
</dbReference>
<dbReference type="GO" id="GO:0006869">
    <property type="term" value="P:lipid transport"/>
    <property type="evidence" value="ECO:0007669"/>
    <property type="project" value="UniProtKB-KW"/>
</dbReference>
<dbReference type="SUPFAM" id="SSF50729">
    <property type="entry name" value="PH domain-like"/>
    <property type="match status" value="1"/>
</dbReference>
<dbReference type="PANTHER" id="PTHR10972">
    <property type="entry name" value="OXYSTEROL-BINDING PROTEIN-RELATED"/>
    <property type="match status" value="1"/>
</dbReference>
<protein>
    <submittedName>
        <fullName evidence="8">Oxysterol-binding protein-related protein 1C</fullName>
    </submittedName>
</protein>
<dbReference type="InterPro" id="IPR011993">
    <property type="entry name" value="PH-like_dom_sf"/>
</dbReference>
<dbReference type="GO" id="GO:0032934">
    <property type="term" value="F:sterol binding"/>
    <property type="evidence" value="ECO:0007669"/>
    <property type="project" value="TreeGrafter"/>
</dbReference>
<dbReference type="Proteomes" id="UP001515500">
    <property type="component" value="Chromosome 19"/>
</dbReference>
<evidence type="ECO:0000313" key="7">
    <source>
        <dbReference type="Proteomes" id="UP001515500"/>
    </source>
</evidence>
<dbReference type="Pfam" id="PF15413">
    <property type="entry name" value="PH_11"/>
    <property type="match status" value="1"/>
</dbReference>
<dbReference type="PROSITE" id="PS50003">
    <property type="entry name" value="PH_DOMAIN"/>
    <property type="match status" value="1"/>
</dbReference>
<keyword evidence="3" id="KW-0445">Lipid transport</keyword>
<dbReference type="CDD" id="cd13294">
    <property type="entry name" value="PH_ORP_plant"/>
    <property type="match status" value="1"/>
</dbReference>
<organism evidence="7 8">
    <name type="scientific">Dioscorea cayennensis subsp. rotundata</name>
    <name type="common">White Guinea yam</name>
    <name type="synonym">Dioscorea rotundata</name>
    <dbReference type="NCBI Taxonomy" id="55577"/>
    <lineage>
        <taxon>Eukaryota</taxon>
        <taxon>Viridiplantae</taxon>
        <taxon>Streptophyta</taxon>
        <taxon>Embryophyta</taxon>
        <taxon>Tracheophyta</taxon>
        <taxon>Spermatophyta</taxon>
        <taxon>Magnoliopsida</taxon>
        <taxon>Liliopsida</taxon>
        <taxon>Dioscoreales</taxon>
        <taxon>Dioscoreaceae</taxon>
        <taxon>Dioscorea</taxon>
    </lineage>
</organism>
<evidence type="ECO:0000256" key="1">
    <source>
        <dbReference type="ARBA" id="ARBA00003361"/>
    </source>
</evidence>
<keyword evidence="2" id="KW-0813">Transport</keyword>
<feature type="region of interest" description="Disordered" evidence="5">
    <location>
        <begin position="1"/>
        <end position="26"/>
    </location>
</feature>
<accession>A0AB40AFU6</accession>
<evidence type="ECO:0000256" key="3">
    <source>
        <dbReference type="ARBA" id="ARBA00023055"/>
    </source>
</evidence>
<evidence type="ECO:0000259" key="6">
    <source>
        <dbReference type="PROSITE" id="PS50003"/>
    </source>
</evidence>
<reference evidence="8" key="1">
    <citation type="submission" date="2025-08" db="UniProtKB">
        <authorList>
            <consortium name="RefSeq"/>
        </authorList>
    </citation>
    <scope>IDENTIFICATION</scope>
</reference>